<dbReference type="GO" id="GO:0006352">
    <property type="term" value="P:DNA-templated transcription initiation"/>
    <property type="evidence" value="ECO:0007669"/>
    <property type="project" value="InterPro"/>
</dbReference>
<dbReference type="InterPro" id="IPR013325">
    <property type="entry name" value="RNA_pol_sigma_r2"/>
</dbReference>
<reference evidence="9 10" key="1">
    <citation type="submission" date="2019-08" db="EMBL/GenBank/DDBJ databases">
        <title>In-depth cultivation of the pig gut microbiome towards novel bacterial diversity and tailored functional studies.</title>
        <authorList>
            <person name="Wylensek D."/>
            <person name="Hitch T.C.A."/>
            <person name="Clavel T."/>
        </authorList>
    </citation>
    <scope>NUCLEOTIDE SEQUENCE [LARGE SCALE GENOMIC DNA]</scope>
    <source>
        <strain evidence="9 10">RF-GAM-744-WT-7</strain>
    </source>
</reference>
<keyword evidence="5 6" id="KW-0804">Transcription</keyword>
<dbReference type="InterPro" id="IPR013324">
    <property type="entry name" value="RNA_pol_sigma_r3/r4-like"/>
</dbReference>
<dbReference type="RefSeq" id="WP_154545010.1">
    <property type="nucleotide sequence ID" value="NZ_JAQYQY010000029.1"/>
</dbReference>
<evidence type="ECO:0000313" key="9">
    <source>
        <dbReference type="EMBL" id="MST49906.1"/>
    </source>
</evidence>
<dbReference type="Pfam" id="PF04542">
    <property type="entry name" value="Sigma70_r2"/>
    <property type="match status" value="1"/>
</dbReference>
<sequence>MTTKTATGTFESEVMPYLNQLYSGALRLTRNNADAEDLVQETFLKAFKHFDSFQPGTNLLAWLYRIMNNTFINAYRKKTREPKTSTVDEIQDYQLAQDTSHPETRSAEATALDRLGTEDILAAMDALPQEYREAVYLADVEGFSYKEIAEILEIKQGTVMSRLHRGRKKLKDLLQDRLILSRPVGEATDRNLVTSQGGK</sequence>
<dbReference type="InterPro" id="IPR000838">
    <property type="entry name" value="RNA_pol_sigma70_ECF_CS"/>
</dbReference>
<dbReference type="AlphaFoldDB" id="A0A7K0K336"/>
<evidence type="ECO:0000256" key="1">
    <source>
        <dbReference type="ARBA" id="ARBA00010641"/>
    </source>
</evidence>
<dbReference type="PANTHER" id="PTHR43133:SF59">
    <property type="entry name" value="ECF RNA POLYMERASE SIGMA FACTOR SIGR"/>
    <property type="match status" value="1"/>
</dbReference>
<keyword evidence="3 6" id="KW-0731">Sigma factor</keyword>
<dbReference type="InterPro" id="IPR013249">
    <property type="entry name" value="RNA_pol_sigma70_r4_t2"/>
</dbReference>
<dbReference type="InterPro" id="IPR014284">
    <property type="entry name" value="RNA_pol_sigma-70_dom"/>
</dbReference>
<name>A0A7K0K336_9ACTO</name>
<evidence type="ECO:0000313" key="10">
    <source>
        <dbReference type="Proteomes" id="UP000442535"/>
    </source>
</evidence>
<dbReference type="GO" id="GO:0006950">
    <property type="term" value="P:response to stress"/>
    <property type="evidence" value="ECO:0007669"/>
    <property type="project" value="UniProtKB-ARBA"/>
</dbReference>
<feature type="domain" description="RNA polymerase sigma-70 region 2" evidence="7">
    <location>
        <begin position="15"/>
        <end position="80"/>
    </location>
</feature>
<keyword evidence="4 6" id="KW-0238">DNA-binding</keyword>
<dbReference type="GO" id="GO:0016987">
    <property type="term" value="F:sigma factor activity"/>
    <property type="evidence" value="ECO:0007669"/>
    <property type="project" value="UniProtKB-KW"/>
</dbReference>
<dbReference type="EMBL" id="VUMY01000010">
    <property type="protein sequence ID" value="MST49906.1"/>
    <property type="molecule type" value="Genomic_DNA"/>
</dbReference>
<feature type="domain" description="RNA polymerase sigma factor 70 region 4 type 2" evidence="8">
    <location>
        <begin position="118"/>
        <end position="170"/>
    </location>
</feature>
<evidence type="ECO:0000256" key="4">
    <source>
        <dbReference type="ARBA" id="ARBA00023125"/>
    </source>
</evidence>
<evidence type="ECO:0000259" key="8">
    <source>
        <dbReference type="Pfam" id="PF08281"/>
    </source>
</evidence>
<keyword evidence="10" id="KW-1185">Reference proteome</keyword>
<organism evidence="9 10">
    <name type="scientific">Mobiluncus porci</name>
    <dbReference type="NCBI Taxonomy" id="2652278"/>
    <lineage>
        <taxon>Bacteria</taxon>
        <taxon>Bacillati</taxon>
        <taxon>Actinomycetota</taxon>
        <taxon>Actinomycetes</taxon>
        <taxon>Actinomycetales</taxon>
        <taxon>Actinomycetaceae</taxon>
        <taxon>Mobiluncus</taxon>
    </lineage>
</organism>
<dbReference type="Proteomes" id="UP000442535">
    <property type="component" value="Unassembled WGS sequence"/>
</dbReference>
<dbReference type="CDD" id="cd06171">
    <property type="entry name" value="Sigma70_r4"/>
    <property type="match status" value="1"/>
</dbReference>
<evidence type="ECO:0000256" key="5">
    <source>
        <dbReference type="ARBA" id="ARBA00023163"/>
    </source>
</evidence>
<dbReference type="InterPro" id="IPR007627">
    <property type="entry name" value="RNA_pol_sigma70_r2"/>
</dbReference>
<dbReference type="PROSITE" id="PS01063">
    <property type="entry name" value="SIGMA70_ECF"/>
    <property type="match status" value="1"/>
</dbReference>
<gene>
    <name evidence="9" type="ORF">FYJ63_06605</name>
</gene>
<keyword evidence="2 6" id="KW-0805">Transcription regulation</keyword>
<dbReference type="SUPFAM" id="SSF88659">
    <property type="entry name" value="Sigma3 and sigma4 domains of RNA polymerase sigma factors"/>
    <property type="match status" value="1"/>
</dbReference>
<dbReference type="GO" id="GO:0003677">
    <property type="term" value="F:DNA binding"/>
    <property type="evidence" value="ECO:0007669"/>
    <property type="project" value="UniProtKB-KW"/>
</dbReference>
<dbReference type="SUPFAM" id="SSF88946">
    <property type="entry name" value="Sigma2 domain of RNA polymerase sigma factors"/>
    <property type="match status" value="1"/>
</dbReference>
<comment type="caution">
    <text evidence="9">The sequence shown here is derived from an EMBL/GenBank/DDBJ whole genome shotgun (WGS) entry which is preliminary data.</text>
</comment>
<dbReference type="Gene3D" id="1.10.1740.10">
    <property type="match status" value="1"/>
</dbReference>
<dbReference type="PANTHER" id="PTHR43133">
    <property type="entry name" value="RNA POLYMERASE ECF-TYPE SIGMA FACTO"/>
    <property type="match status" value="1"/>
</dbReference>
<dbReference type="NCBIfam" id="TIGR02937">
    <property type="entry name" value="sigma70-ECF"/>
    <property type="match status" value="1"/>
</dbReference>
<proteinExistence type="inferred from homology"/>
<evidence type="ECO:0000259" key="7">
    <source>
        <dbReference type="Pfam" id="PF04542"/>
    </source>
</evidence>
<evidence type="ECO:0000256" key="6">
    <source>
        <dbReference type="RuleBase" id="RU000716"/>
    </source>
</evidence>
<dbReference type="InterPro" id="IPR036388">
    <property type="entry name" value="WH-like_DNA-bd_sf"/>
</dbReference>
<evidence type="ECO:0000256" key="2">
    <source>
        <dbReference type="ARBA" id="ARBA00023015"/>
    </source>
</evidence>
<dbReference type="InterPro" id="IPR039425">
    <property type="entry name" value="RNA_pol_sigma-70-like"/>
</dbReference>
<evidence type="ECO:0000256" key="3">
    <source>
        <dbReference type="ARBA" id="ARBA00023082"/>
    </source>
</evidence>
<dbReference type="Gene3D" id="1.10.10.10">
    <property type="entry name" value="Winged helix-like DNA-binding domain superfamily/Winged helix DNA-binding domain"/>
    <property type="match status" value="1"/>
</dbReference>
<accession>A0A7K0K336</accession>
<dbReference type="Pfam" id="PF08281">
    <property type="entry name" value="Sigma70_r4_2"/>
    <property type="match status" value="1"/>
</dbReference>
<protein>
    <recommendedName>
        <fullName evidence="6">RNA polymerase sigma factor</fullName>
    </recommendedName>
</protein>
<comment type="similarity">
    <text evidence="1 6">Belongs to the sigma-70 factor family. ECF subfamily.</text>
</comment>